<accession>D3RZL6</accession>
<dbReference type="PaxDb" id="589924-Ferp_1786"/>
<dbReference type="STRING" id="589924.Ferp_1786"/>
<dbReference type="Gene3D" id="1.10.1670.10">
    <property type="entry name" value="Helix-hairpin-Helix base-excision DNA repair enzymes (C-terminal)"/>
    <property type="match status" value="1"/>
</dbReference>
<protein>
    <recommendedName>
        <fullName evidence="7">8-oxoguanine DNA glycosylase/AP lyase</fullName>
    </recommendedName>
    <domain>
        <recommendedName>
            <fullName evidence="7">8-oxoguanine DNA glycosylase</fullName>
            <shortName evidence="7">8-oxoG DNA glycosylase</shortName>
            <ecNumber evidence="7">3.2.2.-</ecNumber>
        </recommendedName>
    </domain>
    <domain>
        <recommendedName>
            <fullName evidence="7">DNA-(apurinic or apyrimidinic site) lyase</fullName>
            <shortName evidence="7">AP lyase</shortName>
            <ecNumber evidence="7">4.2.99.18</ecNumber>
        </recommendedName>
    </domain>
</protein>
<dbReference type="InterPro" id="IPR011257">
    <property type="entry name" value="DNA_glycosylase"/>
</dbReference>
<dbReference type="GO" id="GO:0140078">
    <property type="term" value="F:class I DNA-(apurinic or apyrimidinic site) endonuclease activity"/>
    <property type="evidence" value="ECO:0007669"/>
    <property type="project" value="UniProtKB-EC"/>
</dbReference>
<feature type="active site" evidence="7">
    <location>
        <position position="130"/>
    </location>
</feature>
<proteinExistence type="inferred from homology"/>
<dbReference type="OrthoDB" id="35941at2157"/>
<feature type="site" description="Important for guanine/8-oxoguanine distinction" evidence="7">
    <location>
        <position position="207"/>
    </location>
</feature>
<keyword evidence="4 7" id="KW-0456">Lyase</keyword>
<keyword evidence="2 7" id="KW-0378">Hydrolase</keyword>
<dbReference type="InterPro" id="IPR012092">
    <property type="entry name" value="DNA_glyclase/AP_lyase_Ogg"/>
</dbReference>
<dbReference type="NCBIfam" id="NF002305">
    <property type="entry name" value="PRK01229.1"/>
    <property type="match status" value="1"/>
</dbReference>
<feature type="active site" evidence="7">
    <location>
        <position position="148"/>
    </location>
</feature>
<dbReference type="HAMAP" id="MF_00241">
    <property type="entry name" value="Ogg"/>
    <property type="match status" value="1"/>
</dbReference>
<evidence type="ECO:0000256" key="6">
    <source>
        <dbReference type="ARBA" id="ARBA00023295"/>
    </source>
</evidence>
<dbReference type="PIRSF" id="PIRSF005954">
    <property type="entry name" value="Thrmst_ogg"/>
    <property type="match status" value="1"/>
</dbReference>
<evidence type="ECO:0000256" key="7">
    <source>
        <dbReference type="HAMAP-Rule" id="MF_00241"/>
    </source>
</evidence>
<dbReference type="InterPro" id="IPR003265">
    <property type="entry name" value="HhH-GPD_domain"/>
</dbReference>
<comment type="catalytic activity">
    <reaction evidence="7">
        <text>2'-deoxyribonucleotide-(2'-deoxyribose 5'-phosphate)-2'-deoxyribonucleotide-DNA = a 3'-end 2'-deoxyribonucleotide-(2,3-dehydro-2,3-deoxyribose 5'-phosphate)-DNA + a 5'-end 5'-phospho-2'-deoxyribonucleoside-DNA + H(+)</text>
        <dbReference type="Rhea" id="RHEA:66592"/>
        <dbReference type="Rhea" id="RHEA-COMP:13180"/>
        <dbReference type="Rhea" id="RHEA-COMP:16897"/>
        <dbReference type="Rhea" id="RHEA-COMP:17067"/>
        <dbReference type="ChEBI" id="CHEBI:15378"/>
        <dbReference type="ChEBI" id="CHEBI:136412"/>
        <dbReference type="ChEBI" id="CHEBI:157695"/>
        <dbReference type="ChEBI" id="CHEBI:167181"/>
        <dbReference type="EC" id="4.2.99.18"/>
    </reaction>
</comment>
<dbReference type="Gene3D" id="1.10.340.30">
    <property type="entry name" value="Hypothetical protein, domain 2"/>
    <property type="match status" value="1"/>
</dbReference>
<evidence type="ECO:0000313" key="9">
    <source>
        <dbReference type="EMBL" id="ADC65929.1"/>
    </source>
</evidence>
<evidence type="ECO:0000256" key="5">
    <source>
        <dbReference type="ARBA" id="ARBA00023268"/>
    </source>
</evidence>
<dbReference type="Pfam" id="PF22175">
    <property type="entry name" value="Ogg-HhH"/>
    <property type="match status" value="1"/>
</dbReference>
<reference evidence="9 10" key="2">
    <citation type="journal article" date="2011" name="Stand. Genomic Sci.">
        <title>Complete genome sequence of Ferroglobus placidus AEDII12DO.</title>
        <authorList>
            <person name="Anderson I."/>
            <person name="Risso C."/>
            <person name="Holmes D."/>
            <person name="Lucas S."/>
            <person name="Copeland A."/>
            <person name="Lapidus A."/>
            <person name="Cheng J.F."/>
            <person name="Bruce D."/>
            <person name="Goodwin L."/>
            <person name="Pitluck S."/>
            <person name="Saunders E."/>
            <person name="Brettin T."/>
            <person name="Detter J.C."/>
            <person name="Han C."/>
            <person name="Tapia R."/>
            <person name="Larimer F."/>
            <person name="Land M."/>
            <person name="Hauser L."/>
            <person name="Woyke T."/>
            <person name="Lovley D."/>
            <person name="Kyrpides N."/>
            <person name="Ivanova N."/>
        </authorList>
    </citation>
    <scope>NUCLEOTIDE SEQUENCE [LARGE SCALE GENOMIC DNA]</scope>
    <source>
        <strain evidence="10">DSM 10642 / AEDII12DO</strain>
    </source>
</reference>
<dbReference type="Proteomes" id="UP000002613">
    <property type="component" value="Chromosome"/>
</dbReference>
<dbReference type="GeneID" id="8779313"/>
<dbReference type="HOGENOM" id="CLU_104937_0_0_2"/>
<dbReference type="GO" id="GO:0006284">
    <property type="term" value="P:base-excision repair"/>
    <property type="evidence" value="ECO:0007669"/>
    <property type="project" value="UniProtKB-UniRule"/>
</dbReference>
<dbReference type="InterPro" id="IPR023170">
    <property type="entry name" value="HhH_base_excis_C"/>
</dbReference>
<feature type="domain" description="HhH-GPD" evidence="8">
    <location>
        <begin position="46"/>
        <end position="205"/>
    </location>
</feature>
<keyword evidence="3 7" id="KW-0234">DNA repair</keyword>
<keyword evidence="5 7" id="KW-0511">Multifunctional enzyme</keyword>
<dbReference type="SUPFAM" id="SSF48150">
    <property type="entry name" value="DNA-glycosylase"/>
    <property type="match status" value="1"/>
</dbReference>
<evidence type="ECO:0000259" key="8">
    <source>
        <dbReference type="SMART" id="SM00478"/>
    </source>
</evidence>
<evidence type="ECO:0000256" key="4">
    <source>
        <dbReference type="ARBA" id="ARBA00023239"/>
    </source>
</evidence>
<reference evidence="10" key="1">
    <citation type="submission" date="2010-02" db="EMBL/GenBank/DDBJ databases">
        <title>Complete sequence of Ferroglobus placidus DSM 10642.</title>
        <authorList>
            <consortium name="US DOE Joint Genome Institute"/>
            <person name="Lucas S."/>
            <person name="Copeland A."/>
            <person name="Lapidus A."/>
            <person name="Cheng J.-F."/>
            <person name="Bruce D."/>
            <person name="Goodwin L."/>
            <person name="Pitluck S."/>
            <person name="Saunders E."/>
            <person name="Brettin T."/>
            <person name="Detter J.C."/>
            <person name="Han C."/>
            <person name="Tapia R."/>
            <person name="Larimer F."/>
            <person name="Land M."/>
            <person name="Hauser L."/>
            <person name="Kyrpides N."/>
            <person name="Ivanova N."/>
            <person name="Holmes D."/>
            <person name="Lovley D."/>
            <person name="Kyrpides N."/>
            <person name="Anderson I.J."/>
            <person name="Woyke T."/>
        </authorList>
    </citation>
    <scope>NUCLEOTIDE SEQUENCE [LARGE SCALE GENOMIC DNA]</scope>
    <source>
        <strain evidence="10">DSM 10642 / AEDII12DO</strain>
    </source>
</reference>
<name>D3RZL6_FERPA</name>
<dbReference type="EC" id="4.2.99.18" evidence="7"/>
<dbReference type="AlphaFoldDB" id="D3RZL6"/>
<comment type="function">
    <text evidence="7">Catalyzes the excision of an oxidatively damaged form of guanine (7,8-dihydro-8-oxoguanine = 8-oxoG) from DNA. Also cleaves the DNA backbone at apurinic/apyrimidinic sites (AP sites).</text>
</comment>
<dbReference type="RefSeq" id="WP_012966268.1">
    <property type="nucleotide sequence ID" value="NC_013849.1"/>
</dbReference>
<dbReference type="KEGG" id="fpl:Ferp_1786"/>
<dbReference type="eggNOG" id="arCOG04357">
    <property type="taxonomic scope" value="Archaea"/>
</dbReference>
<dbReference type="GO" id="GO:0016799">
    <property type="term" value="F:hydrolase activity, hydrolyzing N-glycosyl compounds"/>
    <property type="evidence" value="ECO:0007669"/>
    <property type="project" value="UniProtKB-UniRule"/>
</dbReference>
<evidence type="ECO:0000256" key="3">
    <source>
        <dbReference type="ARBA" id="ARBA00023204"/>
    </source>
</evidence>
<dbReference type="EMBL" id="CP001899">
    <property type="protein sequence ID" value="ADC65929.1"/>
    <property type="molecule type" value="Genomic_DNA"/>
</dbReference>
<comment type="similarity">
    <text evidence="7">Belongs to the type-2 OGG1 family.</text>
</comment>
<keyword evidence="10" id="KW-1185">Reference proteome</keyword>
<keyword evidence="1 7" id="KW-0227">DNA damage</keyword>
<dbReference type="CDD" id="cd00056">
    <property type="entry name" value="ENDO3c"/>
    <property type="match status" value="1"/>
</dbReference>
<keyword evidence="6 7" id="KW-0326">Glycosidase</keyword>
<evidence type="ECO:0000313" key="10">
    <source>
        <dbReference type="Proteomes" id="UP000002613"/>
    </source>
</evidence>
<evidence type="ECO:0000256" key="2">
    <source>
        <dbReference type="ARBA" id="ARBA00022801"/>
    </source>
</evidence>
<dbReference type="EC" id="3.2.2.-" evidence="7"/>
<evidence type="ECO:0000256" key="1">
    <source>
        <dbReference type="ARBA" id="ARBA00022763"/>
    </source>
</evidence>
<dbReference type="SMART" id="SM00478">
    <property type="entry name" value="ENDO3c"/>
    <property type="match status" value="1"/>
</dbReference>
<sequence>MNSLILKINSLKREISPIVEKRIEEFLEVRRSDSKRWFSELCFCILTANSSAELGIKIQKELGEDGFLNMSLEELKEKLRSFGHRFYSKRAEYIVEARKYAEALKKIVTTLGEFSAREWLVKNVKGIGYKEASHFLRNVGYFNLAILDRHILSVLSEHGIIEKPKTLTRRRYLEIEERMRELAEKVDLSLGELDLYLWYMKTGKVLK</sequence>
<gene>
    <name evidence="7" type="primary">ogg</name>
    <name evidence="9" type="ordered locus">Ferp_1786</name>
</gene>
<organism evidence="9 10">
    <name type="scientific">Ferroglobus placidus (strain DSM 10642 / AEDII12DO)</name>
    <dbReference type="NCBI Taxonomy" id="589924"/>
    <lineage>
        <taxon>Archaea</taxon>
        <taxon>Methanobacteriati</taxon>
        <taxon>Methanobacteriota</taxon>
        <taxon>Archaeoglobi</taxon>
        <taxon>Archaeoglobales</taxon>
        <taxon>Archaeoglobaceae</taxon>
        <taxon>Ferroglobus</taxon>
    </lineage>
</organism>